<keyword evidence="2" id="KW-1185">Reference proteome</keyword>
<feature type="compositionally biased region" description="Basic and acidic residues" evidence="1">
    <location>
        <begin position="838"/>
        <end position="861"/>
    </location>
</feature>
<feature type="compositionally biased region" description="Basic and acidic residues" evidence="1">
    <location>
        <begin position="389"/>
        <end position="398"/>
    </location>
</feature>
<evidence type="ECO:0000313" key="2">
    <source>
        <dbReference type="Proteomes" id="UP000694843"/>
    </source>
</evidence>
<feature type="region of interest" description="Disordered" evidence="1">
    <location>
        <begin position="784"/>
        <end position="805"/>
    </location>
</feature>
<protein>
    <submittedName>
        <fullName evidence="3">Uncharacterized protein LOC125178594</fullName>
    </submittedName>
</protein>
<proteinExistence type="predicted"/>
<evidence type="ECO:0000313" key="3">
    <source>
        <dbReference type="RefSeq" id="XP_047738711.1"/>
    </source>
</evidence>
<organism evidence="2 3">
    <name type="scientific">Hyalella azteca</name>
    <name type="common">Amphipod</name>
    <dbReference type="NCBI Taxonomy" id="294128"/>
    <lineage>
        <taxon>Eukaryota</taxon>
        <taxon>Metazoa</taxon>
        <taxon>Ecdysozoa</taxon>
        <taxon>Arthropoda</taxon>
        <taxon>Crustacea</taxon>
        <taxon>Multicrustacea</taxon>
        <taxon>Malacostraca</taxon>
        <taxon>Eumalacostraca</taxon>
        <taxon>Peracarida</taxon>
        <taxon>Amphipoda</taxon>
        <taxon>Senticaudata</taxon>
        <taxon>Talitrida</taxon>
        <taxon>Talitroidea</taxon>
        <taxon>Hyalellidae</taxon>
        <taxon>Hyalella</taxon>
    </lineage>
</organism>
<feature type="compositionally biased region" description="Basic and acidic residues" evidence="1">
    <location>
        <begin position="154"/>
        <end position="175"/>
    </location>
</feature>
<evidence type="ECO:0000256" key="1">
    <source>
        <dbReference type="SAM" id="MobiDB-lite"/>
    </source>
</evidence>
<feature type="region of interest" description="Disordered" evidence="1">
    <location>
        <begin position="146"/>
        <end position="184"/>
    </location>
</feature>
<feature type="region of interest" description="Disordered" evidence="1">
    <location>
        <begin position="820"/>
        <end position="867"/>
    </location>
</feature>
<feature type="compositionally biased region" description="Polar residues" evidence="1">
    <location>
        <begin position="432"/>
        <end position="445"/>
    </location>
</feature>
<feature type="region of interest" description="Disordered" evidence="1">
    <location>
        <begin position="372"/>
        <end position="445"/>
    </location>
</feature>
<feature type="compositionally biased region" description="Polar residues" evidence="1">
    <location>
        <begin position="95"/>
        <end position="114"/>
    </location>
</feature>
<dbReference type="AlphaFoldDB" id="A0A979FNR9"/>
<feature type="non-terminal residue" evidence="3">
    <location>
        <position position="943"/>
    </location>
</feature>
<sequence>MGELNVRHKDLNKVRVKIHRLKKTSPLLVGALDRVLGKTPIKELIPAKIEELPFGAVPLTEYHHNQFKNDAGQVHCEELADETEEHQATDESMETEVSNDNTSGLINYNPSLSSKLDDQEAIHNDSRYNDEQNLEENKKYTEINEEVNTQNEENSIKHISDTTKDKDADRSELRTSPRQNCGSRTNFIPFASGCTEENIEKNLANDNLNESEKPSLVTTVVKLLDLASDLTEENIEKNRANQNLNESQTPSITTTVVKLLDLASDLVNNVKDFNIFGAVENVVALKDVGLDLFPGTNSNTDAYSNDDVNLQNSNPPESNGDGFTGVFNSSMFVPKEDWKCEEVSSEDECFIDASQSDVENSFASQMELEHSYEMDDRNGARSMTNENYNDDRSTRSDKCSGALGGYDDYEEDTVQRTESNKNEGAFPKSHKQSGPSNVYKQEGTPKNSECEKECLDFLDQKCYENYQRPIRIDYILEENEKFVNVFESGSEEHSRLLRSLKEQEPQCQIKFETFRKKQLQFLQNIARCPSYSFFMKCKNCPLSKKCISFETIQETDKQVATFVLFEIHASTIPHPISERKVKEMKRIVIAKTACREGTSTAYLEQFENRIPTKILKLPNVQKIKERYKRKYIMDPDQKSDLQKTKDDLSNSDADSKVLKGFVRRFETEDDNNTIILQETESDTDFSVAYDLDLPGKTLRATTEMVVREKEKVLRREEEKIAIEIEGHSTEEAEVEISTITCAEDLANNPDIVFYGETSEKALNSRGEEQSFEETSNPVLISSNTERGVCNKNSSTLTKKQNNKAKGPLLRRLKFEVKKLTKTSKKSSVSDDMNAPSNTEKEMKPDQQFEEEKQSTEEENLSHHIGPYVPDDHDFKSLEPRSWINDNIVDAFICSRVSLFQENASSEQASMFHMDTKIVESLKKHGITDRILAYGLREKLLEKD</sequence>
<dbReference type="GeneID" id="125178594"/>
<dbReference type="Proteomes" id="UP000694843">
    <property type="component" value="Unplaced"/>
</dbReference>
<dbReference type="RefSeq" id="XP_047738711.1">
    <property type="nucleotide sequence ID" value="XM_047882755.1"/>
</dbReference>
<reference evidence="3" key="1">
    <citation type="submission" date="2025-08" db="UniProtKB">
        <authorList>
            <consortium name="RefSeq"/>
        </authorList>
    </citation>
    <scope>IDENTIFICATION</scope>
    <source>
        <tissue evidence="3">Whole organism</tissue>
    </source>
</reference>
<gene>
    <name evidence="3" type="primary">LOC125178594</name>
</gene>
<feature type="compositionally biased region" description="Polar residues" evidence="1">
    <location>
        <begin position="784"/>
        <end position="799"/>
    </location>
</feature>
<feature type="region of interest" description="Disordered" evidence="1">
    <location>
        <begin position="81"/>
        <end position="118"/>
    </location>
</feature>
<dbReference type="KEGG" id="hazt:125178594"/>
<name>A0A979FNR9_HYAAZ</name>
<accession>A0A979FNR9</accession>